<dbReference type="CDD" id="cd06257">
    <property type="entry name" value="DnaJ"/>
    <property type="match status" value="1"/>
</dbReference>
<dbReference type="InterPro" id="IPR012724">
    <property type="entry name" value="DnaJ"/>
</dbReference>
<feature type="domain" description="CR-type" evidence="17">
    <location>
        <begin position="137"/>
        <end position="215"/>
    </location>
</feature>
<evidence type="ECO:0000313" key="19">
    <source>
        <dbReference type="Proteomes" id="UP000294664"/>
    </source>
</evidence>
<feature type="binding site" evidence="14">
    <location>
        <position position="189"/>
    </location>
    <ligand>
        <name>Zn(2+)</name>
        <dbReference type="ChEBI" id="CHEBI:29105"/>
        <label>2</label>
    </ligand>
</feature>
<dbReference type="Pfam" id="PF00226">
    <property type="entry name" value="DnaJ"/>
    <property type="match status" value="1"/>
</dbReference>
<feature type="repeat" description="CXXCXGXG motif" evidence="14">
    <location>
        <begin position="150"/>
        <end position="157"/>
    </location>
</feature>
<dbReference type="FunFam" id="1.10.287.110:FF:000034">
    <property type="entry name" value="Chaperone protein DnaJ"/>
    <property type="match status" value="1"/>
</dbReference>
<dbReference type="GO" id="GO:0005737">
    <property type="term" value="C:cytoplasm"/>
    <property type="evidence" value="ECO:0007669"/>
    <property type="project" value="UniProtKB-SubCell"/>
</dbReference>
<accession>A0A4R3LUV1</accession>
<feature type="repeat" description="CXXCXGXG motif" evidence="14">
    <location>
        <begin position="203"/>
        <end position="210"/>
    </location>
</feature>
<feature type="binding site" evidence="14">
    <location>
        <position position="203"/>
    </location>
    <ligand>
        <name>Zn(2+)</name>
        <dbReference type="ChEBI" id="CHEBI:29105"/>
        <label>1</label>
    </ligand>
</feature>
<dbReference type="SMART" id="SM00271">
    <property type="entry name" value="DnaJ"/>
    <property type="match status" value="1"/>
</dbReference>
<evidence type="ECO:0000256" key="3">
    <source>
        <dbReference type="ARBA" id="ARBA00022490"/>
    </source>
</evidence>
<comment type="subunit">
    <text evidence="2 14">Homodimer.</text>
</comment>
<evidence type="ECO:0000256" key="13">
    <source>
        <dbReference type="ARBA" id="ARBA00067609"/>
    </source>
</evidence>
<dbReference type="PANTHER" id="PTHR43096:SF48">
    <property type="entry name" value="CHAPERONE PROTEIN DNAJ"/>
    <property type="match status" value="1"/>
</dbReference>
<dbReference type="InterPro" id="IPR018253">
    <property type="entry name" value="DnaJ_domain_CS"/>
</dbReference>
<dbReference type="GO" id="GO:0009408">
    <property type="term" value="P:response to heat"/>
    <property type="evidence" value="ECO:0007669"/>
    <property type="project" value="InterPro"/>
</dbReference>
<dbReference type="Gene3D" id="2.10.230.10">
    <property type="entry name" value="Heat shock protein DnaJ, cysteine-rich domain"/>
    <property type="match status" value="1"/>
</dbReference>
<dbReference type="NCBIfam" id="NF008035">
    <property type="entry name" value="PRK10767.1"/>
    <property type="match status" value="1"/>
</dbReference>
<evidence type="ECO:0000256" key="7">
    <source>
        <dbReference type="ARBA" id="ARBA00022771"/>
    </source>
</evidence>
<dbReference type="Pfam" id="PF00684">
    <property type="entry name" value="DnaJ_CXXCXGXG"/>
    <property type="match status" value="1"/>
</dbReference>
<dbReference type="InterPro" id="IPR001623">
    <property type="entry name" value="DnaJ_domain"/>
</dbReference>
<dbReference type="AlphaFoldDB" id="A0A4R3LUV1"/>
<keyword evidence="6 14" id="KW-0677">Repeat</keyword>
<keyword evidence="3 14" id="KW-0963">Cytoplasm</keyword>
<feature type="binding site" evidence="14">
    <location>
        <position position="150"/>
    </location>
    <ligand>
        <name>Zn(2+)</name>
        <dbReference type="ChEBI" id="CHEBI:29105"/>
        <label>1</label>
    </ligand>
</feature>
<proteinExistence type="inferred from homology"/>
<comment type="function">
    <text evidence="11 14">Participates actively in the response to hyperosmotic and heat shock by preventing the aggregation of stress-denatured proteins and by disaggregating proteins, also in an autonomous, DnaK-independent fashion. Unfolded proteins bind initially to DnaJ; upon interaction with the DnaJ-bound protein, DnaK hydrolyzes its bound ATP, resulting in the formation of a stable complex. GrpE releases ADP from DnaK; ATP binding to DnaK triggers the release of the substrate protein, thus completing the reaction cycle. Several rounds of ATP-dependent interactions between DnaJ, DnaK and GrpE are required for fully efficient folding. Also involved, together with DnaK and GrpE, in the DNA replication of plasmids through activation of initiation proteins.</text>
</comment>
<dbReference type="GO" id="GO:0006260">
    <property type="term" value="P:DNA replication"/>
    <property type="evidence" value="ECO:0007669"/>
    <property type="project" value="UniProtKB-KW"/>
</dbReference>
<dbReference type="PRINTS" id="PR00625">
    <property type="entry name" value="JDOMAIN"/>
</dbReference>
<dbReference type="SUPFAM" id="SSF46565">
    <property type="entry name" value="Chaperone J-domain"/>
    <property type="match status" value="1"/>
</dbReference>
<dbReference type="PROSITE" id="PS51188">
    <property type="entry name" value="ZF_CR"/>
    <property type="match status" value="1"/>
</dbReference>
<dbReference type="SUPFAM" id="SSF57938">
    <property type="entry name" value="DnaJ/Hsp40 cysteine-rich domain"/>
    <property type="match status" value="1"/>
</dbReference>
<keyword evidence="9 14" id="KW-0346">Stress response</keyword>
<evidence type="ECO:0000256" key="10">
    <source>
        <dbReference type="ARBA" id="ARBA00023186"/>
    </source>
</evidence>
<dbReference type="GO" id="GO:0042026">
    <property type="term" value="P:protein refolding"/>
    <property type="evidence" value="ECO:0007669"/>
    <property type="project" value="TreeGrafter"/>
</dbReference>
<evidence type="ECO:0000256" key="5">
    <source>
        <dbReference type="ARBA" id="ARBA00022723"/>
    </source>
</evidence>
<gene>
    <name evidence="14" type="primary">dnaJ</name>
    <name evidence="18" type="ORF">EDC64_107121</name>
</gene>
<feature type="binding site" evidence="14">
    <location>
        <position position="153"/>
    </location>
    <ligand>
        <name>Zn(2+)</name>
        <dbReference type="ChEBI" id="CHEBI:29105"/>
        <label>1</label>
    </ligand>
</feature>
<feature type="binding site" evidence="14">
    <location>
        <position position="167"/>
    </location>
    <ligand>
        <name>Zn(2+)</name>
        <dbReference type="ChEBI" id="CHEBI:29105"/>
        <label>2</label>
    </ligand>
</feature>
<evidence type="ECO:0000256" key="2">
    <source>
        <dbReference type="ARBA" id="ARBA00011738"/>
    </source>
</evidence>
<sequence length="380" mass="40977">MAKRDYYEVLGCERGADETVLKASYRKLAMKWHPDRNPGNAEAEVQFKEVSEAYEVLKDPQKRAAYDRFGHAAFENGMGGPGGPGFGSDFASTFADIFDDLFGGQMGGRARGASGGRGRGADLRYNMEISLEEAYAGKTAEIRIPTSVVCETCSGTGAKPGTQPKVCRTCGGAGKIRHAQGFFTLERTCPACQGRGSLIEDPCTSCGGAGRVTRERNLSVQIPAGVEDGTRIRLGGEGEAGMRGGTPGDLYIFLSIEPHPFFQREGADLYCRAPISMVTAALGGTVEVPAMDGEKTKVRIPEGTQSGKQLRLAGKGMPVLRSRTFGDMYVQVVVETPQNLTKRQRDLLAEFERECSSDTHPESNGFFAKMKDFFQGASDD</sequence>
<evidence type="ECO:0000256" key="15">
    <source>
        <dbReference type="PROSITE-ProRule" id="PRU00546"/>
    </source>
</evidence>
<keyword evidence="5 14" id="KW-0479">Metal-binding</keyword>
<dbReference type="PROSITE" id="PS50076">
    <property type="entry name" value="DNAJ_2"/>
    <property type="match status" value="1"/>
</dbReference>
<dbReference type="FunFam" id="2.60.260.20:FF:000004">
    <property type="entry name" value="Molecular chaperone DnaJ"/>
    <property type="match status" value="1"/>
</dbReference>
<dbReference type="HAMAP" id="MF_01152">
    <property type="entry name" value="DnaJ"/>
    <property type="match status" value="1"/>
</dbReference>
<comment type="similarity">
    <text evidence="12 14">Belongs to the DnaJ family.</text>
</comment>
<dbReference type="CDD" id="cd10719">
    <property type="entry name" value="DnaJ_zf"/>
    <property type="match status" value="1"/>
</dbReference>
<evidence type="ECO:0000256" key="14">
    <source>
        <dbReference type="HAMAP-Rule" id="MF_01152"/>
    </source>
</evidence>
<dbReference type="FunFam" id="2.10.230.10:FF:000002">
    <property type="entry name" value="Molecular chaperone DnaJ"/>
    <property type="match status" value="1"/>
</dbReference>
<feature type="repeat" description="CXXCXGXG motif" evidence="14">
    <location>
        <begin position="167"/>
        <end position="174"/>
    </location>
</feature>
<dbReference type="Gene3D" id="1.10.287.110">
    <property type="entry name" value="DnaJ domain"/>
    <property type="match status" value="1"/>
</dbReference>
<dbReference type="SUPFAM" id="SSF49493">
    <property type="entry name" value="HSP40/DnaJ peptide-binding domain"/>
    <property type="match status" value="2"/>
</dbReference>
<keyword evidence="19" id="KW-1185">Reference proteome</keyword>
<evidence type="ECO:0000256" key="9">
    <source>
        <dbReference type="ARBA" id="ARBA00023016"/>
    </source>
</evidence>
<evidence type="ECO:0000256" key="6">
    <source>
        <dbReference type="ARBA" id="ARBA00022737"/>
    </source>
</evidence>
<feature type="repeat" description="CXXCXGXG motif" evidence="14">
    <location>
        <begin position="189"/>
        <end position="196"/>
    </location>
</feature>
<keyword evidence="7 14" id="KW-0863">Zinc-finger</keyword>
<keyword evidence="10 14" id="KW-0143">Chaperone</keyword>
<dbReference type="InterPro" id="IPR036410">
    <property type="entry name" value="HSP_DnaJ_Cys-rich_dom_sf"/>
</dbReference>
<dbReference type="Proteomes" id="UP000294664">
    <property type="component" value="Unassembled WGS sequence"/>
</dbReference>
<keyword evidence="4 14" id="KW-0235">DNA replication</keyword>
<dbReference type="NCBIfam" id="TIGR02349">
    <property type="entry name" value="DnaJ_bact"/>
    <property type="match status" value="1"/>
</dbReference>
<evidence type="ECO:0000313" key="18">
    <source>
        <dbReference type="EMBL" id="TCT04304.1"/>
    </source>
</evidence>
<evidence type="ECO:0000256" key="12">
    <source>
        <dbReference type="ARBA" id="ARBA00061004"/>
    </source>
</evidence>
<evidence type="ECO:0000256" key="8">
    <source>
        <dbReference type="ARBA" id="ARBA00022833"/>
    </source>
</evidence>
<dbReference type="RefSeq" id="WP_132031839.1">
    <property type="nucleotide sequence ID" value="NZ_SMAI01000007.1"/>
</dbReference>
<dbReference type="Gene3D" id="2.60.260.20">
    <property type="entry name" value="Urease metallochaperone UreE, N-terminal domain"/>
    <property type="match status" value="2"/>
</dbReference>
<dbReference type="GO" id="GO:0008270">
    <property type="term" value="F:zinc ion binding"/>
    <property type="evidence" value="ECO:0007669"/>
    <property type="project" value="UniProtKB-UniRule"/>
</dbReference>
<feature type="binding site" evidence="14">
    <location>
        <position position="192"/>
    </location>
    <ligand>
        <name>Zn(2+)</name>
        <dbReference type="ChEBI" id="CHEBI:29105"/>
        <label>2</label>
    </ligand>
</feature>
<feature type="binding site" evidence="14">
    <location>
        <position position="206"/>
    </location>
    <ligand>
        <name>Zn(2+)</name>
        <dbReference type="ChEBI" id="CHEBI:29105"/>
        <label>1</label>
    </ligand>
</feature>
<dbReference type="InterPro" id="IPR036869">
    <property type="entry name" value="J_dom_sf"/>
</dbReference>
<dbReference type="GO" id="GO:0031072">
    <property type="term" value="F:heat shock protein binding"/>
    <property type="evidence" value="ECO:0007669"/>
    <property type="project" value="InterPro"/>
</dbReference>
<evidence type="ECO:0000259" key="17">
    <source>
        <dbReference type="PROSITE" id="PS51188"/>
    </source>
</evidence>
<dbReference type="EMBL" id="SMAI01000007">
    <property type="protein sequence ID" value="TCT04304.1"/>
    <property type="molecule type" value="Genomic_DNA"/>
</dbReference>
<reference evidence="18 19" key="1">
    <citation type="submission" date="2019-03" db="EMBL/GenBank/DDBJ databases">
        <title>Genomic Encyclopedia of Type Strains, Phase IV (KMG-IV): sequencing the most valuable type-strain genomes for metagenomic binning, comparative biology and taxonomic classification.</title>
        <authorList>
            <person name="Goeker M."/>
        </authorList>
    </citation>
    <scope>NUCLEOTIDE SEQUENCE [LARGE SCALE GENOMIC DNA]</scope>
    <source>
        <strain evidence="18 19">DSM 9035</strain>
    </source>
</reference>
<dbReference type="GO" id="GO:0051082">
    <property type="term" value="F:unfolded protein binding"/>
    <property type="evidence" value="ECO:0007669"/>
    <property type="project" value="UniProtKB-UniRule"/>
</dbReference>
<dbReference type="CDD" id="cd10747">
    <property type="entry name" value="DnaJ_C"/>
    <property type="match status" value="1"/>
</dbReference>
<dbReference type="InterPro" id="IPR002939">
    <property type="entry name" value="DnaJ_C"/>
</dbReference>
<comment type="subcellular location">
    <subcellularLocation>
        <location evidence="1 14">Cytoplasm</location>
    </subcellularLocation>
</comment>
<dbReference type="InterPro" id="IPR008971">
    <property type="entry name" value="HSP40/DnaJ_pept-bd"/>
</dbReference>
<dbReference type="OrthoDB" id="9779889at2"/>
<feature type="binding site" evidence="14">
    <location>
        <position position="170"/>
    </location>
    <ligand>
        <name>Zn(2+)</name>
        <dbReference type="ChEBI" id="CHEBI:29105"/>
        <label>2</label>
    </ligand>
</feature>
<dbReference type="InterPro" id="IPR001305">
    <property type="entry name" value="HSP_DnaJ_Cys-rich_dom"/>
</dbReference>
<comment type="cofactor">
    <cofactor evidence="14">
        <name>Zn(2+)</name>
        <dbReference type="ChEBI" id="CHEBI:29105"/>
    </cofactor>
    <text evidence="14">Binds 2 Zn(2+) ions per monomer.</text>
</comment>
<evidence type="ECO:0000256" key="4">
    <source>
        <dbReference type="ARBA" id="ARBA00022705"/>
    </source>
</evidence>
<comment type="caution">
    <text evidence="18">The sequence shown here is derived from an EMBL/GenBank/DDBJ whole genome shotgun (WGS) entry which is preliminary data.</text>
</comment>
<organism evidence="18 19">
    <name type="scientific">Aquabacter spiritensis</name>
    <dbReference type="NCBI Taxonomy" id="933073"/>
    <lineage>
        <taxon>Bacteria</taxon>
        <taxon>Pseudomonadati</taxon>
        <taxon>Pseudomonadota</taxon>
        <taxon>Alphaproteobacteria</taxon>
        <taxon>Hyphomicrobiales</taxon>
        <taxon>Xanthobacteraceae</taxon>
        <taxon>Aquabacter</taxon>
    </lineage>
</organism>
<dbReference type="PANTHER" id="PTHR43096">
    <property type="entry name" value="DNAJ HOMOLOG 1, MITOCHONDRIAL-RELATED"/>
    <property type="match status" value="1"/>
</dbReference>
<dbReference type="Pfam" id="PF01556">
    <property type="entry name" value="DnaJ_C"/>
    <property type="match status" value="1"/>
</dbReference>
<feature type="zinc finger region" description="CR-type" evidence="15">
    <location>
        <begin position="137"/>
        <end position="215"/>
    </location>
</feature>
<evidence type="ECO:0000256" key="11">
    <source>
        <dbReference type="ARBA" id="ARBA00053423"/>
    </source>
</evidence>
<dbReference type="GO" id="GO:0005524">
    <property type="term" value="F:ATP binding"/>
    <property type="evidence" value="ECO:0007669"/>
    <property type="project" value="InterPro"/>
</dbReference>
<protein>
    <recommendedName>
        <fullName evidence="13 14">Chaperone protein DnaJ</fullName>
    </recommendedName>
</protein>
<evidence type="ECO:0000256" key="1">
    <source>
        <dbReference type="ARBA" id="ARBA00004496"/>
    </source>
</evidence>
<comment type="domain">
    <text evidence="14">The J domain is necessary and sufficient to stimulate DnaK ATPase activity. Zinc center 1 plays an important role in the autonomous, DnaK-independent chaperone activity of DnaJ. Zinc center 2 is essential for interaction with DnaK and for DnaJ activity.</text>
</comment>
<evidence type="ECO:0000259" key="16">
    <source>
        <dbReference type="PROSITE" id="PS50076"/>
    </source>
</evidence>
<dbReference type="PROSITE" id="PS00636">
    <property type="entry name" value="DNAJ_1"/>
    <property type="match status" value="1"/>
</dbReference>
<name>A0A4R3LUV1_9HYPH</name>
<keyword evidence="8 14" id="KW-0862">Zinc</keyword>
<feature type="domain" description="J" evidence="16">
    <location>
        <begin position="5"/>
        <end position="70"/>
    </location>
</feature>